<reference evidence="3" key="1">
    <citation type="submission" date="2017-03" db="EMBL/GenBank/DDBJ databases">
        <title>Genomes of endolithic fungi from Antarctica.</title>
        <authorList>
            <person name="Coleine C."/>
            <person name="Masonjones S."/>
            <person name="Stajich J.E."/>
        </authorList>
    </citation>
    <scope>NUCLEOTIDE SEQUENCE [LARGE SCALE GENOMIC DNA]</scope>
    <source>
        <strain evidence="3">CCFEE 5527</strain>
    </source>
</reference>
<dbReference type="OrthoDB" id="438641at2759"/>
<dbReference type="CDD" id="cd20071">
    <property type="entry name" value="SET_SMYD"/>
    <property type="match status" value="1"/>
</dbReference>
<dbReference type="EMBL" id="NAJO01000003">
    <property type="protein sequence ID" value="OQO13465.1"/>
    <property type="molecule type" value="Genomic_DNA"/>
</dbReference>
<evidence type="ECO:0000259" key="1">
    <source>
        <dbReference type="Pfam" id="PF00856"/>
    </source>
</evidence>
<feature type="domain" description="SET" evidence="1">
    <location>
        <begin position="155"/>
        <end position="203"/>
    </location>
</feature>
<comment type="caution">
    <text evidence="2">The sequence shown here is derived from an EMBL/GenBank/DDBJ whole genome shotgun (WGS) entry which is preliminary data.</text>
</comment>
<dbReference type="InterPro" id="IPR053209">
    <property type="entry name" value="Gramillin-biosynth_MTr"/>
</dbReference>
<proteinExistence type="predicted"/>
<evidence type="ECO:0000313" key="2">
    <source>
        <dbReference type="EMBL" id="OQO13465.1"/>
    </source>
</evidence>
<dbReference type="Gene3D" id="2.170.270.10">
    <property type="entry name" value="SET domain"/>
    <property type="match status" value="1"/>
</dbReference>
<accession>A0A1V8TQ39</accession>
<dbReference type="STRING" id="1507870.A0A1V8TQ39"/>
<evidence type="ECO:0000313" key="3">
    <source>
        <dbReference type="Proteomes" id="UP000192596"/>
    </source>
</evidence>
<gene>
    <name evidence="2" type="ORF">B0A48_01693</name>
</gene>
<dbReference type="InterPro" id="IPR046341">
    <property type="entry name" value="SET_dom_sf"/>
</dbReference>
<organism evidence="2 3">
    <name type="scientific">Cryoendolithus antarcticus</name>
    <dbReference type="NCBI Taxonomy" id="1507870"/>
    <lineage>
        <taxon>Eukaryota</taxon>
        <taxon>Fungi</taxon>
        <taxon>Dikarya</taxon>
        <taxon>Ascomycota</taxon>
        <taxon>Pezizomycotina</taxon>
        <taxon>Dothideomycetes</taxon>
        <taxon>Dothideomycetidae</taxon>
        <taxon>Cladosporiales</taxon>
        <taxon>Cladosporiaceae</taxon>
        <taxon>Cryoendolithus</taxon>
    </lineage>
</organism>
<dbReference type="Proteomes" id="UP000192596">
    <property type="component" value="Unassembled WGS sequence"/>
</dbReference>
<dbReference type="Pfam" id="PF00856">
    <property type="entry name" value="SET"/>
    <property type="match status" value="1"/>
</dbReference>
<dbReference type="PANTHER" id="PTHR47643:SF2">
    <property type="entry name" value="TPR DOMAIN PROTEIN (AFU_ORTHOLOGUE AFUA_5G12710)"/>
    <property type="match status" value="1"/>
</dbReference>
<dbReference type="AlphaFoldDB" id="A0A1V8TQ39"/>
<dbReference type="PANTHER" id="PTHR47643">
    <property type="entry name" value="TPR DOMAIN PROTEIN (AFU_ORTHOLOGUE AFUA_5G12710)"/>
    <property type="match status" value="1"/>
</dbReference>
<protein>
    <recommendedName>
        <fullName evidence="1">SET domain-containing protein</fullName>
    </recommendedName>
</protein>
<dbReference type="InterPro" id="IPR001214">
    <property type="entry name" value="SET_dom"/>
</dbReference>
<dbReference type="SUPFAM" id="SSF82199">
    <property type="entry name" value="SET domain"/>
    <property type="match status" value="1"/>
</dbReference>
<dbReference type="InParanoid" id="A0A1V8TQ39"/>
<keyword evidence="3" id="KW-1185">Reference proteome</keyword>
<name>A0A1V8TQ39_9PEZI</name>
<sequence length="359" mass="40155">MLTPASISWYTRRENNAKIPYCPVLDAYAPCISSLEQLKKLSLRDLMVGQRTKDSCIIGRCYRPSSRSWARLVFAIEDEARSFGIATPEYHPRETDRYTEKAIQTREFFILRIDHPSDLYVLEGDKAVIGKKYAALQGPLRDARITGTSTEDYVRTGNPGSWCRFSNINHSCVPNTAYAFPDDVMIICAQRTIEKDEEITLSYRDPGANSENASFALNLYFEFTCDCTPCTAERHIAPEVRKRCSKLQSQAPEMPSLFVADKPQTESAAVAAIKPMIVLRNCLTATFGIEPTIAESLLMQLKEIVGVRGLEAAAERLGEFTTDVHCLHRVDPKGSGLPQLGLHAESMEEALKLLEMNGF</sequence>